<feature type="transmembrane region" description="Helical" evidence="1">
    <location>
        <begin position="32"/>
        <end position="54"/>
    </location>
</feature>
<keyword evidence="3" id="KW-1185">Reference proteome</keyword>
<dbReference type="OrthoDB" id="8642119at2"/>
<keyword evidence="1" id="KW-0812">Transmembrane</keyword>
<reference evidence="2 3" key="1">
    <citation type="submission" date="2018-04" db="EMBL/GenBank/DDBJ databases">
        <title>Genomic Encyclopedia of Type Strains, Phase IV (KMG-IV): sequencing the most valuable type-strain genomes for metagenomic binning, comparative biology and taxonomic classification.</title>
        <authorList>
            <person name="Goeker M."/>
        </authorList>
    </citation>
    <scope>NUCLEOTIDE SEQUENCE [LARGE SCALE GENOMIC DNA]</scope>
    <source>
        <strain evidence="2 3">DSM 10065</strain>
    </source>
</reference>
<dbReference type="EMBL" id="QEKO01000004">
    <property type="protein sequence ID" value="PVY61394.1"/>
    <property type="molecule type" value="Genomic_DNA"/>
</dbReference>
<dbReference type="RefSeq" id="WP_133244297.1">
    <property type="nucleotide sequence ID" value="NZ_JACCEX010000004.1"/>
</dbReference>
<evidence type="ECO:0000256" key="1">
    <source>
        <dbReference type="SAM" id="Phobius"/>
    </source>
</evidence>
<dbReference type="AlphaFoldDB" id="A0A2U1CK89"/>
<name>A0A2U1CK89_9BURK</name>
<sequence length="270" mass="29074">MNRQASAAQARSPRARKLLFSRLRGHAQAGQALAEALVAFSALLLVWAAIAWLGRFQDIALQATHASRYIAFAEARGVPVSAEMVQRHFFGTSLHRWADRKGKLLFSDRGAHVRLGVERGPQLDAHAQPGQDVAFAATLRSQWKLADTGIVDARVAIELPGAPGADGGGKAGFMSALRDFDQAYPKLLRHTSIATAAGHASDDDSVQQRVAGSALAWNEPAQQAYGLGRQISSLMSPVDAGWSRPRPTFDWLGDWAGQVPGRHLFAGEQP</sequence>
<keyword evidence="1" id="KW-1133">Transmembrane helix</keyword>
<accession>A0A2U1CK89</accession>
<gene>
    <name evidence="2" type="ORF">C7440_2945</name>
</gene>
<proteinExistence type="predicted"/>
<evidence type="ECO:0000313" key="2">
    <source>
        <dbReference type="EMBL" id="PVY61394.1"/>
    </source>
</evidence>
<organism evidence="2 3">
    <name type="scientific">Pusillimonas noertemannii</name>
    <dbReference type="NCBI Taxonomy" id="305977"/>
    <lineage>
        <taxon>Bacteria</taxon>
        <taxon>Pseudomonadati</taxon>
        <taxon>Pseudomonadota</taxon>
        <taxon>Betaproteobacteria</taxon>
        <taxon>Burkholderiales</taxon>
        <taxon>Alcaligenaceae</taxon>
        <taxon>Pusillimonas</taxon>
    </lineage>
</organism>
<dbReference type="Proteomes" id="UP000246145">
    <property type="component" value="Unassembled WGS sequence"/>
</dbReference>
<evidence type="ECO:0000313" key="3">
    <source>
        <dbReference type="Proteomes" id="UP000246145"/>
    </source>
</evidence>
<dbReference type="STRING" id="1231391.GCA_000308195_00878"/>
<protein>
    <recommendedName>
        <fullName evidence="4">TadE-like protein</fullName>
    </recommendedName>
</protein>
<keyword evidence="1" id="KW-0472">Membrane</keyword>
<evidence type="ECO:0008006" key="4">
    <source>
        <dbReference type="Google" id="ProtNLM"/>
    </source>
</evidence>
<comment type="caution">
    <text evidence="2">The sequence shown here is derived from an EMBL/GenBank/DDBJ whole genome shotgun (WGS) entry which is preliminary data.</text>
</comment>